<name>A0A9E2W199_9BACT</name>
<evidence type="ECO:0000313" key="8">
    <source>
        <dbReference type="Proteomes" id="UP000812270"/>
    </source>
</evidence>
<evidence type="ECO:0000256" key="5">
    <source>
        <dbReference type="SAM" id="SignalP"/>
    </source>
</evidence>
<dbReference type="PANTHER" id="PTHR42852">
    <property type="entry name" value="THIOL:DISULFIDE INTERCHANGE PROTEIN DSBE"/>
    <property type="match status" value="1"/>
</dbReference>
<dbReference type="EMBL" id="JAHSPG010000001">
    <property type="protein sequence ID" value="MBV4355875.1"/>
    <property type="molecule type" value="Genomic_DNA"/>
</dbReference>
<keyword evidence="5" id="KW-0732">Signal</keyword>
<dbReference type="GO" id="GO:0016491">
    <property type="term" value="F:oxidoreductase activity"/>
    <property type="evidence" value="ECO:0007669"/>
    <property type="project" value="InterPro"/>
</dbReference>
<dbReference type="Proteomes" id="UP000812270">
    <property type="component" value="Unassembled WGS sequence"/>
</dbReference>
<keyword evidence="3" id="KW-1015">Disulfide bond</keyword>
<proteinExistence type="predicted"/>
<reference evidence="7" key="1">
    <citation type="submission" date="2021-06" db="EMBL/GenBank/DDBJ databases">
        <authorList>
            <person name="Huq M.A."/>
        </authorList>
    </citation>
    <scope>NUCLEOTIDE SEQUENCE</scope>
    <source>
        <strain evidence="7">MAH-26</strain>
    </source>
</reference>
<dbReference type="GO" id="GO:0030313">
    <property type="term" value="C:cell envelope"/>
    <property type="evidence" value="ECO:0007669"/>
    <property type="project" value="UniProtKB-SubCell"/>
</dbReference>
<dbReference type="RefSeq" id="WP_217789421.1">
    <property type="nucleotide sequence ID" value="NZ_JAHSPG010000001.1"/>
</dbReference>
<evidence type="ECO:0000313" key="7">
    <source>
        <dbReference type="EMBL" id="MBV4355875.1"/>
    </source>
</evidence>
<dbReference type="InterPro" id="IPR025380">
    <property type="entry name" value="DUF4369"/>
</dbReference>
<dbReference type="InterPro" id="IPR013766">
    <property type="entry name" value="Thioredoxin_domain"/>
</dbReference>
<feature type="signal peptide" evidence="5">
    <location>
        <begin position="1"/>
        <end position="18"/>
    </location>
</feature>
<dbReference type="PANTHER" id="PTHR42852:SF6">
    <property type="entry name" value="THIOL:DISULFIDE INTERCHANGE PROTEIN DSBE"/>
    <property type="match status" value="1"/>
</dbReference>
<comment type="caution">
    <text evidence="7">The sequence shown here is derived from an EMBL/GenBank/DDBJ whole genome shotgun (WGS) entry which is preliminary data.</text>
</comment>
<evidence type="ECO:0000256" key="1">
    <source>
        <dbReference type="ARBA" id="ARBA00004196"/>
    </source>
</evidence>
<protein>
    <submittedName>
        <fullName evidence="7">AhpC/TSA family protein</fullName>
    </submittedName>
</protein>
<organism evidence="7 8">
    <name type="scientific">Pinibacter aurantiacus</name>
    <dbReference type="NCBI Taxonomy" id="2851599"/>
    <lineage>
        <taxon>Bacteria</taxon>
        <taxon>Pseudomonadati</taxon>
        <taxon>Bacteroidota</taxon>
        <taxon>Chitinophagia</taxon>
        <taxon>Chitinophagales</taxon>
        <taxon>Chitinophagaceae</taxon>
        <taxon>Pinibacter</taxon>
    </lineage>
</organism>
<dbReference type="InterPro" id="IPR013740">
    <property type="entry name" value="Redoxin"/>
</dbReference>
<evidence type="ECO:0000256" key="4">
    <source>
        <dbReference type="ARBA" id="ARBA00023284"/>
    </source>
</evidence>
<keyword evidence="8" id="KW-1185">Reference proteome</keyword>
<dbReference type="Pfam" id="PF14289">
    <property type="entry name" value="DUF4369"/>
    <property type="match status" value="1"/>
</dbReference>
<gene>
    <name evidence="7" type="ORF">KTO63_01865</name>
</gene>
<accession>A0A9E2W199</accession>
<dbReference type="PROSITE" id="PS00194">
    <property type="entry name" value="THIOREDOXIN_1"/>
    <property type="match status" value="1"/>
</dbReference>
<dbReference type="PROSITE" id="PS51352">
    <property type="entry name" value="THIOREDOXIN_2"/>
    <property type="match status" value="1"/>
</dbReference>
<dbReference type="CDD" id="cd02966">
    <property type="entry name" value="TlpA_like_family"/>
    <property type="match status" value="1"/>
</dbReference>
<evidence type="ECO:0000256" key="2">
    <source>
        <dbReference type="ARBA" id="ARBA00022748"/>
    </source>
</evidence>
<dbReference type="Pfam" id="PF08534">
    <property type="entry name" value="Redoxin"/>
    <property type="match status" value="1"/>
</dbReference>
<dbReference type="GO" id="GO:0017004">
    <property type="term" value="P:cytochrome complex assembly"/>
    <property type="evidence" value="ECO:0007669"/>
    <property type="project" value="UniProtKB-KW"/>
</dbReference>
<sequence length="387" mass="43246">MKPIILCFTLTLSASAFAQSKSKPFILNGSISNGKSDTAIISYTNAEGKYVHESSLIKNNKFSFKGKVEEPGSASLVFRTKGQVIDETKKEREKDVRIFIEPATMSVAVNLTDLAHPKMTGSKTQKEYEAYEASIEPVNQKIRTLQKQLADEKDSVARKAIKSQMSSYSAQTSDLTFDFIAKHPDSYISVYMFAFYGQLKPFDTTKKVFASLSPAMQQTRIGTMIHKQITAIEASSPGKAVDNFTSTDINGKQLSFADFKGKYLIIDFWASWCVPCRKSHPHLRTIFEKYKSKGLEIIGVADDDIRPQTWRKAVAQDSIGIWHHILSGSDQDKKMKGISNPDDLMERFGVTGLPTKFIVDPNGKILAKFIGDDAEGIDNELKKIFNY</sequence>
<feature type="chain" id="PRO_5038934344" evidence="5">
    <location>
        <begin position="19"/>
        <end position="387"/>
    </location>
</feature>
<feature type="domain" description="Thioredoxin" evidence="6">
    <location>
        <begin position="235"/>
        <end position="386"/>
    </location>
</feature>
<dbReference type="InterPro" id="IPR017937">
    <property type="entry name" value="Thioredoxin_CS"/>
</dbReference>
<dbReference type="InterPro" id="IPR050553">
    <property type="entry name" value="Thioredoxin_ResA/DsbE_sf"/>
</dbReference>
<evidence type="ECO:0000259" key="6">
    <source>
        <dbReference type="PROSITE" id="PS51352"/>
    </source>
</evidence>
<keyword evidence="4" id="KW-0676">Redox-active center</keyword>
<dbReference type="AlphaFoldDB" id="A0A9E2W199"/>
<comment type="subcellular location">
    <subcellularLocation>
        <location evidence="1">Cell envelope</location>
    </subcellularLocation>
</comment>
<keyword evidence="2" id="KW-0201">Cytochrome c-type biogenesis</keyword>
<evidence type="ECO:0000256" key="3">
    <source>
        <dbReference type="ARBA" id="ARBA00023157"/>
    </source>
</evidence>